<keyword evidence="2" id="KW-1185">Reference proteome</keyword>
<reference evidence="1 2" key="1">
    <citation type="journal article" date="2023" name="Nucleic Acids Res.">
        <title>The hologenome of Daphnia magna reveals possible DNA methylation and microbiome-mediated evolution of the host genome.</title>
        <authorList>
            <person name="Chaturvedi A."/>
            <person name="Li X."/>
            <person name="Dhandapani V."/>
            <person name="Marshall H."/>
            <person name="Kissane S."/>
            <person name="Cuenca-Cambronero M."/>
            <person name="Asole G."/>
            <person name="Calvet F."/>
            <person name="Ruiz-Romero M."/>
            <person name="Marangio P."/>
            <person name="Guigo R."/>
            <person name="Rago D."/>
            <person name="Mirbahai L."/>
            <person name="Eastwood N."/>
            <person name="Colbourne J.K."/>
            <person name="Zhou J."/>
            <person name="Mallon E."/>
            <person name="Orsini L."/>
        </authorList>
    </citation>
    <scope>NUCLEOTIDE SEQUENCE [LARGE SCALE GENOMIC DNA]</scope>
    <source>
        <strain evidence="1">LRV0_1</strain>
    </source>
</reference>
<organism evidence="1 2">
    <name type="scientific">Daphnia magna</name>
    <dbReference type="NCBI Taxonomy" id="35525"/>
    <lineage>
        <taxon>Eukaryota</taxon>
        <taxon>Metazoa</taxon>
        <taxon>Ecdysozoa</taxon>
        <taxon>Arthropoda</taxon>
        <taxon>Crustacea</taxon>
        <taxon>Branchiopoda</taxon>
        <taxon>Diplostraca</taxon>
        <taxon>Cladocera</taxon>
        <taxon>Anomopoda</taxon>
        <taxon>Daphniidae</taxon>
        <taxon>Daphnia</taxon>
    </lineage>
</organism>
<gene>
    <name evidence="1" type="ORF">OUZ56_001611</name>
</gene>
<accession>A0ABR0A362</accession>
<protein>
    <submittedName>
        <fullName evidence="1">Uncharacterized protein</fullName>
    </submittedName>
</protein>
<comment type="caution">
    <text evidence="1">The sequence shown here is derived from an EMBL/GenBank/DDBJ whole genome shotgun (WGS) entry which is preliminary data.</text>
</comment>
<proteinExistence type="predicted"/>
<dbReference type="Proteomes" id="UP001234178">
    <property type="component" value="Unassembled WGS sequence"/>
</dbReference>
<dbReference type="EMBL" id="JAOYFB010000036">
    <property type="protein sequence ID" value="KAK4019597.1"/>
    <property type="molecule type" value="Genomic_DNA"/>
</dbReference>
<evidence type="ECO:0000313" key="2">
    <source>
        <dbReference type="Proteomes" id="UP001234178"/>
    </source>
</evidence>
<name>A0ABR0A362_9CRUS</name>
<sequence>MVSVINFLDSLRNPVSPLHQSSLGGTIGYKTTPIHSGNFHFRASALLTFDVARHGLILGRIPRLSEVHKIQISVQLALCQTIEG</sequence>
<evidence type="ECO:0000313" key="1">
    <source>
        <dbReference type="EMBL" id="KAK4019597.1"/>
    </source>
</evidence>